<keyword evidence="3" id="KW-0378">Hydrolase</keyword>
<dbReference type="PRINTS" id="PR00834">
    <property type="entry name" value="PROTEASES2C"/>
</dbReference>
<dbReference type="InterPro" id="IPR001940">
    <property type="entry name" value="Peptidase_S1C"/>
</dbReference>
<comment type="similarity">
    <text evidence="1">Belongs to the peptidase S1C family.</text>
</comment>
<dbReference type="InterPro" id="IPR001478">
    <property type="entry name" value="PDZ"/>
</dbReference>
<dbReference type="SMART" id="SM00228">
    <property type="entry name" value="PDZ"/>
    <property type="match status" value="1"/>
</dbReference>
<evidence type="ECO:0000313" key="6">
    <source>
        <dbReference type="EMBL" id="PQJ53227.1"/>
    </source>
</evidence>
<feature type="domain" description="PDZ" evidence="5">
    <location>
        <begin position="258"/>
        <end position="338"/>
    </location>
</feature>
<evidence type="ECO:0000256" key="4">
    <source>
        <dbReference type="ARBA" id="ARBA00022825"/>
    </source>
</evidence>
<organism evidence="6 7">
    <name type="scientific">Psychrosphaera saromensis</name>
    <dbReference type="NCBI Taxonomy" id="716813"/>
    <lineage>
        <taxon>Bacteria</taxon>
        <taxon>Pseudomonadati</taxon>
        <taxon>Pseudomonadota</taxon>
        <taxon>Gammaproteobacteria</taxon>
        <taxon>Alteromonadales</taxon>
        <taxon>Pseudoalteromonadaceae</taxon>
        <taxon>Psychrosphaera</taxon>
    </lineage>
</organism>
<reference evidence="6 7" key="1">
    <citation type="submission" date="2016-12" db="EMBL/GenBank/DDBJ databases">
        <title>Diversity of luminous bacteria.</title>
        <authorList>
            <person name="Yoshizawa S."/>
            <person name="Kogure K."/>
        </authorList>
    </citation>
    <scope>NUCLEOTIDE SEQUENCE [LARGE SCALE GENOMIC DNA]</scope>
    <source>
        <strain evidence="6 7">SA4-48</strain>
    </source>
</reference>
<dbReference type="Pfam" id="PF13365">
    <property type="entry name" value="Trypsin_2"/>
    <property type="match status" value="1"/>
</dbReference>
<dbReference type="Pfam" id="PF13180">
    <property type="entry name" value="PDZ_2"/>
    <property type="match status" value="1"/>
</dbReference>
<comment type="caution">
    <text evidence="6">The sequence shown here is derived from an EMBL/GenBank/DDBJ whole genome shotgun (WGS) entry which is preliminary data.</text>
</comment>
<dbReference type="GO" id="GO:0042597">
    <property type="term" value="C:periplasmic space"/>
    <property type="evidence" value="ECO:0007669"/>
    <property type="project" value="TreeGrafter"/>
</dbReference>
<keyword evidence="7" id="KW-1185">Reference proteome</keyword>
<dbReference type="SUPFAM" id="SSF50156">
    <property type="entry name" value="PDZ domain-like"/>
    <property type="match status" value="1"/>
</dbReference>
<keyword evidence="2" id="KW-0645">Protease</keyword>
<proteinExistence type="inferred from homology"/>
<dbReference type="PANTHER" id="PTHR22939">
    <property type="entry name" value="SERINE PROTEASE FAMILY S1C HTRA-RELATED"/>
    <property type="match status" value="1"/>
</dbReference>
<dbReference type="Proteomes" id="UP000239007">
    <property type="component" value="Unassembled WGS sequence"/>
</dbReference>
<dbReference type="RefSeq" id="WP_229793344.1">
    <property type="nucleotide sequence ID" value="NZ_BMYG01000003.1"/>
</dbReference>
<evidence type="ECO:0000256" key="3">
    <source>
        <dbReference type="ARBA" id="ARBA00022801"/>
    </source>
</evidence>
<dbReference type="GO" id="GO:0004252">
    <property type="term" value="F:serine-type endopeptidase activity"/>
    <property type="evidence" value="ECO:0007669"/>
    <property type="project" value="InterPro"/>
</dbReference>
<evidence type="ECO:0000259" key="5">
    <source>
        <dbReference type="PROSITE" id="PS50106"/>
    </source>
</evidence>
<accession>A0A2S7UTF6</accession>
<dbReference type="PROSITE" id="PS50106">
    <property type="entry name" value="PDZ"/>
    <property type="match status" value="1"/>
</dbReference>
<keyword evidence="4" id="KW-0720">Serine protease</keyword>
<dbReference type="InterPro" id="IPR009003">
    <property type="entry name" value="Peptidase_S1_PA"/>
</dbReference>
<evidence type="ECO:0000313" key="7">
    <source>
        <dbReference type="Proteomes" id="UP000239007"/>
    </source>
</evidence>
<dbReference type="InterPro" id="IPR043504">
    <property type="entry name" value="Peptidase_S1_PA_chymotrypsin"/>
</dbReference>
<dbReference type="SUPFAM" id="SSF50494">
    <property type="entry name" value="Trypsin-like serine proteases"/>
    <property type="match status" value="1"/>
</dbReference>
<name>A0A2S7UTF6_9GAMM</name>
<dbReference type="EMBL" id="MSCH01000003">
    <property type="protein sequence ID" value="PQJ53227.1"/>
    <property type="molecule type" value="Genomic_DNA"/>
</dbReference>
<evidence type="ECO:0000256" key="1">
    <source>
        <dbReference type="ARBA" id="ARBA00010541"/>
    </source>
</evidence>
<dbReference type="AlphaFoldDB" id="A0A2S7UTF6"/>
<gene>
    <name evidence="6" type="ORF">BTO11_05790</name>
</gene>
<protein>
    <recommendedName>
        <fullName evidence="5">PDZ domain-containing protein</fullName>
    </recommendedName>
</protein>
<dbReference type="InterPro" id="IPR036034">
    <property type="entry name" value="PDZ_sf"/>
</dbReference>
<evidence type="ECO:0000256" key="2">
    <source>
        <dbReference type="ARBA" id="ARBA00022670"/>
    </source>
</evidence>
<dbReference type="GO" id="GO:0006515">
    <property type="term" value="P:protein quality control for misfolded or incompletely synthesized proteins"/>
    <property type="evidence" value="ECO:0007669"/>
    <property type="project" value="TreeGrafter"/>
</dbReference>
<dbReference type="PANTHER" id="PTHR22939:SF101">
    <property type="entry name" value="PERIPLASMIC PH-DEPENDENT SERINE ENDOPROTEASE DEGQ"/>
    <property type="match status" value="1"/>
</dbReference>
<sequence length="356" mass="38049">MNFTIKHIFNAIAYGLALALLVIILTPSLREKMGLTKFTDNVIRPEAMSFAFAVKQAAPSVVNVYSVVNTRNTVGQHQELNDLGSGVLMTSNGHILTNYHVVDNAELIMVLLQDGRQFSAEVIGLDQVTDLALLKIDANNLPAIPQEPGLEAQVGDIVLAIGNPLNLGQTITQGIISATEKKGLANNQSSHTDYIQMDAAINLGSSGGALVNSRGMLVGINTAKAQRDIQGIFFAIPYKLAKHITDRLLADGEVTRGYLGLDGSAINQAGVAVRSSVESIAGIKITNVDPFGPAWKGGLRSGDIMLAINGKQLVSFQELLTIIENTKPGAYIQISLSRDREIINKDVQVGKLEIGN</sequence>
<dbReference type="Gene3D" id="2.30.42.10">
    <property type="match status" value="1"/>
</dbReference>
<dbReference type="Gene3D" id="2.40.10.10">
    <property type="entry name" value="Trypsin-like serine proteases"/>
    <property type="match status" value="2"/>
</dbReference>